<comment type="caution">
    <text evidence="1">The sequence shown here is derived from an EMBL/GenBank/DDBJ whole genome shotgun (WGS) entry which is preliminary data.</text>
</comment>
<accession>A0A9W4X2X0</accession>
<organism evidence="1 2">
    <name type="scientific">Funneliformis geosporum</name>
    <dbReference type="NCBI Taxonomy" id="1117311"/>
    <lineage>
        <taxon>Eukaryota</taxon>
        <taxon>Fungi</taxon>
        <taxon>Fungi incertae sedis</taxon>
        <taxon>Mucoromycota</taxon>
        <taxon>Glomeromycotina</taxon>
        <taxon>Glomeromycetes</taxon>
        <taxon>Glomerales</taxon>
        <taxon>Glomeraceae</taxon>
        <taxon>Funneliformis</taxon>
    </lineage>
</organism>
<dbReference type="AlphaFoldDB" id="A0A9W4X2X0"/>
<keyword evidence="2" id="KW-1185">Reference proteome</keyword>
<dbReference type="EMBL" id="CAMKVN010002756">
    <property type="protein sequence ID" value="CAI2182502.1"/>
    <property type="molecule type" value="Genomic_DNA"/>
</dbReference>
<gene>
    <name evidence="1" type="ORF">FWILDA_LOCUS10612</name>
</gene>
<sequence>PSKEYYSNERVASIHEITEEARSYRSISSMKSSRFAISSLSTTS</sequence>
<dbReference type="Proteomes" id="UP001153678">
    <property type="component" value="Unassembled WGS sequence"/>
</dbReference>
<name>A0A9W4X2X0_9GLOM</name>
<feature type="non-terminal residue" evidence="1">
    <location>
        <position position="1"/>
    </location>
</feature>
<proteinExistence type="predicted"/>
<evidence type="ECO:0000313" key="1">
    <source>
        <dbReference type="EMBL" id="CAI2182502.1"/>
    </source>
</evidence>
<protein>
    <submittedName>
        <fullName evidence="1">1350_t:CDS:1</fullName>
    </submittedName>
</protein>
<evidence type="ECO:0000313" key="2">
    <source>
        <dbReference type="Proteomes" id="UP001153678"/>
    </source>
</evidence>
<reference evidence="1" key="1">
    <citation type="submission" date="2022-08" db="EMBL/GenBank/DDBJ databases">
        <authorList>
            <person name="Kallberg Y."/>
            <person name="Tangrot J."/>
            <person name="Rosling A."/>
        </authorList>
    </citation>
    <scope>NUCLEOTIDE SEQUENCE</scope>
    <source>
        <strain evidence="1">Wild A</strain>
    </source>
</reference>